<feature type="transmembrane region" description="Helical" evidence="1">
    <location>
        <begin position="63"/>
        <end position="81"/>
    </location>
</feature>
<name>A0A841FDX6_9ACTN</name>
<protein>
    <submittedName>
        <fullName evidence="3">Uncharacterized protein</fullName>
    </submittedName>
</protein>
<keyword evidence="4" id="KW-1185">Reference proteome</keyword>
<reference evidence="3 4" key="1">
    <citation type="submission" date="2020-08" db="EMBL/GenBank/DDBJ databases">
        <title>Genomic Encyclopedia of Type Strains, Phase IV (KMG-IV): sequencing the most valuable type-strain genomes for metagenomic binning, comparative biology and taxonomic classification.</title>
        <authorList>
            <person name="Goeker M."/>
        </authorList>
    </citation>
    <scope>NUCLEOTIDE SEQUENCE [LARGE SCALE GENOMIC DNA]</scope>
    <source>
        <strain evidence="3 4">YIM 65646</strain>
    </source>
</reference>
<accession>A0A841FDX6</accession>
<feature type="signal peptide" evidence="2">
    <location>
        <begin position="1"/>
        <end position="23"/>
    </location>
</feature>
<organism evidence="3 4">
    <name type="scientific">Phytomonospora endophytica</name>
    <dbReference type="NCBI Taxonomy" id="714109"/>
    <lineage>
        <taxon>Bacteria</taxon>
        <taxon>Bacillati</taxon>
        <taxon>Actinomycetota</taxon>
        <taxon>Actinomycetes</taxon>
        <taxon>Micromonosporales</taxon>
        <taxon>Micromonosporaceae</taxon>
        <taxon>Phytomonospora</taxon>
    </lineage>
</organism>
<keyword evidence="2" id="KW-0732">Signal</keyword>
<dbReference type="Proteomes" id="UP000548476">
    <property type="component" value="Unassembled WGS sequence"/>
</dbReference>
<evidence type="ECO:0000256" key="2">
    <source>
        <dbReference type="SAM" id="SignalP"/>
    </source>
</evidence>
<sequence>MRRVALILGAVLTVLAISSPAQAYAHDRVANPALHTVLDVLTLAIVTAPLWTAYFWGKERRALMIALIGVVQIPAAVFAFVPIPDPVLHVVALVAGLTVTATSLWYVRAAARSAETVGAAER</sequence>
<keyword evidence="1" id="KW-1133">Transmembrane helix</keyword>
<feature type="chain" id="PRO_5032590487" evidence="2">
    <location>
        <begin position="24"/>
        <end position="122"/>
    </location>
</feature>
<gene>
    <name evidence="3" type="ORF">HNR73_001545</name>
</gene>
<dbReference type="RefSeq" id="WP_184786577.1">
    <property type="nucleotide sequence ID" value="NZ_BONT01000013.1"/>
</dbReference>
<evidence type="ECO:0000313" key="4">
    <source>
        <dbReference type="Proteomes" id="UP000548476"/>
    </source>
</evidence>
<feature type="transmembrane region" description="Helical" evidence="1">
    <location>
        <begin position="87"/>
        <end position="107"/>
    </location>
</feature>
<feature type="transmembrane region" description="Helical" evidence="1">
    <location>
        <begin position="33"/>
        <end position="56"/>
    </location>
</feature>
<keyword evidence="1" id="KW-0812">Transmembrane</keyword>
<evidence type="ECO:0000256" key="1">
    <source>
        <dbReference type="SAM" id="Phobius"/>
    </source>
</evidence>
<comment type="caution">
    <text evidence="3">The sequence shown here is derived from an EMBL/GenBank/DDBJ whole genome shotgun (WGS) entry which is preliminary data.</text>
</comment>
<evidence type="ECO:0000313" key="3">
    <source>
        <dbReference type="EMBL" id="MBB6033695.1"/>
    </source>
</evidence>
<proteinExistence type="predicted"/>
<dbReference type="EMBL" id="JACHGT010000003">
    <property type="protein sequence ID" value="MBB6033695.1"/>
    <property type="molecule type" value="Genomic_DNA"/>
</dbReference>
<keyword evidence="1" id="KW-0472">Membrane</keyword>
<dbReference type="AlphaFoldDB" id="A0A841FDX6"/>